<evidence type="ECO:0000256" key="3">
    <source>
        <dbReference type="ARBA" id="ARBA00022692"/>
    </source>
</evidence>
<dbReference type="PANTHER" id="PTHR43652">
    <property type="entry name" value="BASIC AMINO ACID ANTIPORTER YFCC-RELATED"/>
    <property type="match status" value="1"/>
</dbReference>
<proteinExistence type="predicted"/>
<protein>
    <submittedName>
        <fullName evidence="7">YfcC family protein</fullName>
    </submittedName>
</protein>
<feature type="transmembrane region" description="Helical" evidence="6">
    <location>
        <begin position="256"/>
        <end position="275"/>
    </location>
</feature>
<feature type="transmembrane region" description="Helical" evidence="6">
    <location>
        <begin position="12"/>
        <end position="30"/>
    </location>
</feature>
<name>A0ABU9E9N7_9BACT</name>
<evidence type="ECO:0000256" key="5">
    <source>
        <dbReference type="ARBA" id="ARBA00023136"/>
    </source>
</evidence>
<dbReference type="RefSeq" id="WP_405277421.1">
    <property type="nucleotide sequence ID" value="NZ_JBBHLI010000004.1"/>
</dbReference>
<organism evidence="7 8">
    <name type="scientific">Gaopeijia maritima</name>
    <dbReference type="NCBI Taxonomy" id="3119007"/>
    <lineage>
        <taxon>Bacteria</taxon>
        <taxon>Pseudomonadati</taxon>
        <taxon>Gemmatimonadota</taxon>
        <taxon>Longimicrobiia</taxon>
        <taxon>Gaopeijiales</taxon>
        <taxon>Gaopeijiaceae</taxon>
        <taxon>Gaopeijia</taxon>
    </lineage>
</organism>
<keyword evidence="5 6" id="KW-0472">Membrane</keyword>
<keyword evidence="8" id="KW-1185">Reference proteome</keyword>
<dbReference type="InterPro" id="IPR018385">
    <property type="entry name" value="C4_dicarb_anaerob_car-like"/>
</dbReference>
<comment type="subcellular location">
    <subcellularLocation>
        <location evidence="1">Cell membrane</location>
        <topology evidence="1">Multi-pass membrane protein</topology>
    </subcellularLocation>
</comment>
<dbReference type="Proteomes" id="UP001484239">
    <property type="component" value="Unassembled WGS sequence"/>
</dbReference>
<feature type="transmembrane region" description="Helical" evidence="6">
    <location>
        <begin position="208"/>
        <end position="226"/>
    </location>
</feature>
<keyword evidence="2" id="KW-1003">Cell membrane</keyword>
<keyword evidence="4 6" id="KW-1133">Transmembrane helix</keyword>
<evidence type="ECO:0000256" key="6">
    <source>
        <dbReference type="SAM" id="Phobius"/>
    </source>
</evidence>
<evidence type="ECO:0000313" key="7">
    <source>
        <dbReference type="EMBL" id="MEK9501246.1"/>
    </source>
</evidence>
<dbReference type="Pfam" id="PF03606">
    <property type="entry name" value="DcuC"/>
    <property type="match status" value="1"/>
</dbReference>
<evidence type="ECO:0000313" key="8">
    <source>
        <dbReference type="Proteomes" id="UP001484239"/>
    </source>
</evidence>
<dbReference type="InterPro" id="IPR051679">
    <property type="entry name" value="DASS-Related_Transporters"/>
</dbReference>
<evidence type="ECO:0000256" key="1">
    <source>
        <dbReference type="ARBA" id="ARBA00004651"/>
    </source>
</evidence>
<feature type="transmembrane region" description="Helical" evidence="6">
    <location>
        <begin position="443"/>
        <end position="460"/>
    </location>
</feature>
<dbReference type="EMBL" id="JBBHLI010000004">
    <property type="protein sequence ID" value="MEK9501246.1"/>
    <property type="molecule type" value="Genomic_DNA"/>
</dbReference>
<evidence type="ECO:0000256" key="2">
    <source>
        <dbReference type="ARBA" id="ARBA00022475"/>
    </source>
</evidence>
<accession>A0ABU9E9N7</accession>
<feature type="transmembrane region" description="Helical" evidence="6">
    <location>
        <begin position="412"/>
        <end position="431"/>
    </location>
</feature>
<reference evidence="7 8" key="1">
    <citation type="submission" date="2024-02" db="EMBL/GenBank/DDBJ databases">
        <title>A novel Gemmatimonadota bacterium.</title>
        <authorList>
            <person name="Du Z.-J."/>
            <person name="Ye Y.-Q."/>
        </authorList>
    </citation>
    <scope>NUCLEOTIDE SEQUENCE [LARGE SCALE GENOMIC DNA]</scope>
    <source>
        <strain evidence="7 8">DH-20</strain>
    </source>
</reference>
<feature type="transmembrane region" description="Helical" evidence="6">
    <location>
        <begin position="120"/>
        <end position="143"/>
    </location>
</feature>
<feature type="transmembrane region" description="Helical" evidence="6">
    <location>
        <begin position="84"/>
        <end position="108"/>
    </location>
</feature>
<feature type="transmembrane region" description="Helical" evidence="6">
    <location>
        <begin position="311"/>
        <end position="331"/>
    </location>
</feature>
<evidence type="ECO:0000256" key="4">
    <source>
        <dbReference type="ARBA" id="ARBA00022989"/>
    </source>
</evidence>
<comment type="caution">
    <text evidence="7">The sequence shown here is derived from an EMBL/GenBank/DDBJ whole genome shotgun (WGS) entry which is preliminary data.</text>
</comment>
<keyword evidence="3 6" id="KW-0812">Transmembrane</keyword>
<dbReference type="PANTHER" id="PTHR43652:SF2">
    <property type="entry name" value="BASIC AMINO ACID ANTIPORTER YFCC-RELATED"/>
    <property type="match status" value="1"/>
</dbReference>
<gene>
    <name evidence="7" type="ORF">WI372_09670</name>
</gene>
<sequence length="461" mass="47460">MSTSDTPKAIDTTLIVFLMIVAAAALTWVVPPGSFDTVALEVPGAGTRDVVVPGSYERLDARSPQGIGAVLRAPIRGLVEAADVVGFVLLVGGAFAVLQATGAVERALRSLVRAAERSPLLEAAIIPTFMALFSLGGAVFGMAEETIPFVLIFVPLARSLGYDAIVGVAIPFVGSQAGFAAAFLNPFTVGVAQGIAEVPLFSGIGLRIVLWGVTTAIAIAFVVRYARRIRTAPDPGAARTPPDAAPVGPANRTGPVLLTFTAGIGLLVYGVLRHGWYIEEIAALFVGVGIAVGVVGRLGPGRIAREFMEGARDLVATAVIIGLARGILVVLEDGMIVDTLLQAMAGVLDGVGSVGAAQGMFAVQTVLNFFVPSGSGQAALTMPLMAPLADLTGLTRQVAVLAFQMGDGFTNLIIPTNPVLMGAISLAGVSWTRWARWMVPLQLILFALGLAALAIAVTGGF</sequence>
<feature type="transmembrane region" description="Helical" evidence="6">
    <location>
        <begin position="281"/>
        <end position="299"/>
    </location>
</feature>